<dbReference type="PROSITE" id="PS51257">
    <property type="entry name" value="PROKAR_LIPOPROTEIN"/>
    <property type="match status" value="1"/>
</dbReference>
<evidence type="ECO:0000313" key="5">
    <source>
        <dbReference type="Proteomes" id="UP000199103"/>
    </source>
</evidence>
<dbReference type="AlphaFoldDB" id="A0A1H1YDD7"/>
<accession>A0A1H1YDD7</accession>
<evidence type="ECO:0000256" key="2">
    <source>
        <dbReference type="SAM" id="SignalP"/>
    </source>
</evidence>
<dbReference type="RefSeq" id="WP_231919989.1">
    <property type="nucleotide sequence ID" value="NZ_LT629772.1"/>
</dbReference>
<proteinExistence type="predicted"/>
<sequence length="240" mass="25528">MRTTHRPRVGRTRPRGPAVVAGMIAALALFGACGTPDAQSTSDVQSTSTPEPTSVTSHPATPSTKPPRPSSSSSEVPSDWQPVTYGHLRYYVPPDWKIRTVQRGNTTVPRPTYAQGFCTSNPSESLGMVVLTQKRHAKNARKTVRAEVQHSADEFYSDRSHQLKIGQDDAKGGTAALSARIDLAPSDDPCDGEAAVIAILGWSDSEGGVTMLIAVGEVGLRQSPDPGDLARIVNSVEDAD</sequence>
<dbReference type="Pfam" id="PF26056">
    <property type="entry name" value="DUF8017"/>
    <property type="match status" value="1"/>
</dbReference>
<feature type="region of interest" description="Disordered" evidence="1">
    <location>
        <begin position="34"/>
        <end position="80"/>
    </location>
</feature>
<dbReference type="Proteomes" id="UP000199103">
    <property type="component" value="Chromosome I"/>
</dbReference>
<organism evidence="4 5">
    <name type="scientific">Microlunatus soli</name>
    <dbReference type="NCBI Taxonomy" id="630515"/>
    <lineage>
        <taxon>Bacteria</taxon>
        <taxon>Bacillati</taxon>
        <taxon>Actinomycetota</taxon>
        <taxon>Actinomycetes</taxon>
        <taxon>Propionibacteriales</taxon>
        <taxon>Propionibacteriaceae</taxon>
        <taxon>Microlunatus</taxon>
    </lineage>
</organism>
<reference evidence="4 5" key="1">
    <citation type="submission" date="2016-10" db="EMBL/GenBank/DDBJ databases">
        <authorList>
            <person name="de Groot N.N."/>
        </authorList>
    </citation>
    <scope>NUCLEOTIDE SEQUENCE [LARGE SCALE GENOMIC DNA]</scope>
    <source>
        <strain evidence="4 5">DSM 21800</strain>
    </source>
</reference>
<feature type="domain" description="DUF8017" evidence="3">
    <location>
        <begin position="75"/>
        <end position="236"/>
    </location>
</feature>
<feature type="compositionally biased region" description="Low complexity" evidence="1">
    <location>
        <begin position="70"/>
        <end position="80"/>
    </location>
</feature>
<feature type="compositionally biased region" description="Low complexity" evidence="1">
    <location>
        <begin position="46"/>
        <end position="63"/>
    </location>
</feature>
<dbReference type="EMBL" id="LT629772">
    <property type="protein sequence ID" value="SDT19289.1"/>
    <property type="molecule type" value="Genomic_DNA"/>
</dbReference>
<name>A0A1H1YDD7_9ACTN</name>
<feature type="signal peptide" evidence="2">
    <location>
        <begin position="1"/>
        <end position="38"/>
    </location>
</feature>
<protein>
    <recommendedName>
        <fullName evidence="3">DUF8017 domain-containing protein</fullName>
    </recommendedName>
</protein>
<dbReference type="InterPro" id="IPR058330">
    <property type="entry name" value="DUF8017"/>
</dbReference>
<gene>
    <name evidence="4" type="ORF">SAMN04489812_4514</name>
</gene>
<feature type="chain" id="PRO_5009266461" description="DUF8017 domain-containing protein" evidence="2">
    <location>
        <begin position="39"/>
        <end position="240"/>
    </location>
</feature>
<keyword evidence="5" id="KW-1185">Reference proteome</keyword>
<keyword evidence="2" id="KW-0732">Signal</keyword>
<evidence type="ECO:0000259" key="3">
    <source>
        <dbReference type="Pfam" id="PF26056"/>
    </source>
</evidence>
<evidence type="ECO:0000256" key="1">
    <source>
        <dbReference type="SAM" id="MobiDB-lite"/>
    </source>
</evidence>
<evidence type="ECO:0000313" key="4">
    <source>
        <dbReference type="EMBL" id="SDT19289.1"/>
    </source>
</evidence>